<keyword evidence="2" id="KW-0472">Membrane</keyword>
<feature type="transmembrane region" description="Helical" evidence="2">
    <location>
        <begin position="261"/>
        <end position="279"/>
    </location>
</feature>
<dbReference type="Gene3D" id="1.20.1640.10">
    <property type="entry name" value="Multidrug efflux transporter AcrB transmembrane domain"/>
    <property type="match status" value="2"/>
</dbReference>
<feature type="transmembrane region" description="Helical" evidence="2">
    <location>
        <begin position="30"/>
        <end position="50"/>
    </location>
</feature>
<dbReference type="GO" id="GO:0016020">
    <property type="term" value="C:membrane"/>
    <property type="evidence" value="ECO:0007669"/>
    <property type="project" value="TreeGrafter"/>
</dbReference>
<evidence type="ECO:0000259" key="3">
    <source>
        <dbReference type="PROSITE" id="PS50156"/>
    </source>
</evidence>
<feature type="transmembrane region" description="Helical" evidence="2">
    <location>
        <begin position="291"/>
        <end position="310"/>
    </location>
</feature>
<dbReference type="EMBL" id="CAJPWZ010002848">
    <property type="protein sequence ID" value="CAG2246245.1"/>
    <property type="molecule type" value="Genomic_DNA"/>
</dbReference>
<dbReference type="PANTHER" id="PTHR10796:SF92">
    <property type="entry name" value="PATCHED-RELATED, ISOFORM A"/>
    <property type="match status" value="1"/>
</dbReference>
<dbReference type="PANTHER" id="PTHR10796">
    <property type="entry name" value="PATCHED-RELATED"/>
    <property type="match status" value="1"/>
</dbReference>
<dbReference type="InterPro" id="IPR053958">
    <property type="entry name" value="HMGCR/SNAP/NPC1-like_SSD"/>
</dbReference>
<feature type="transmembrane region" description="Helical" evidence="2">
    <location>
        <begin position="363"/>
        <end position="383"/>
    </location>
</feature>
<dbReference type="Pfam" id="PF12349">
    <property type="entry name" value="Sterol-sensing"/>
    <property type="match status" value="1"/>
</dbReference>
<feature type="domain" description="SSD" evidence="3">
    <location>
        <begin position="260"/>
        <end position="420"/>
    </location>
</feature>
<comment type="similarity">
    <text evidence="1">Belongs to the patched family.</text>
</comment>
<proteinExistence type="inferred from homology"/>
<dbReference type="InterPro" id="IPR051697">
    <property type="entry name" value="Patched_domain-protein"/>
</dbReference>
<name>A0A8S3ULQ7_MYTED</name>
<keyword evidence="5" id="KW-1185">Reference proteome</keyword>
<comment type="caution">
    <text evidence="4">The sequence shown here is derived from an EMBL/GenBank/DDBJ whole genome shotgun (WGS) entry which is preliminary data.</text>
</comment>
<dbReference type="SUPFAM" id="SSF82866">
    <property type="entry name" value="Multidrug efflux transporter AcrB transmembrane domain"/>
    <property type="match status" value="2"/>
</dbReference>
<dbReference type="OrthoDB" id="6510177at2759"/>
<keyword evidence="2" id="KW-0812">Transmembrane</keyword>
<evidence type="ECO:0000313" key="5">
    <source>
        <dbReference type="Proteomes" id="UP000683360"/>
    </source>
</evidence>
<feature type="transmembrane region" description="Helical" evidence="2">
    <location>
        <begin position="692"/>
        <end position="716"/>
    </location>
</feature>
<evidence type="ECO:0000256" key="2">
    <source>
        <dbReference type="SAM" id="Phobius"/>
    </source>
</evidence>
<organism evidence="4 5">
    <name type="scientific">Mytilus edulis</name>
    <name type="common">Blue mussel</name>
    <dbReference type="NCBI Taxonomy" id="6550"/>
    <lineage>
        <taxon>Eukaryota</taxon>
        <taxon>Metazoa</taxon>
        <taxon>Spiralia</taxon>
        <taxon>Lophotrochozoa</taxon>
        <taxon>Mollusca</taxon>
        <taxon>Bivalvia</taxon>
        <taxon>Autobranchia</taxon>
        <taxon>Pteriomorphia</taxon>
        <taxon>Mytilida</taxon>
        <taxon>Mytiloidea</taxon>
        <taxon>Mytilidae</taxon>
        <taxon>Mytilinae</taxon>
        <taxon>Mytilus</taxon>
    </lineage>
</organism>
<protein>
    <recommendedName>
        <fullName evidence="3">SSD domain-containing protein</fullName>
    </recommendedName>
</protein>
<feature type="transmembrane region" description="Helical" evidence="2">
    <location>
        <begin position="728"/>
        <end position="751"/>
    </location>
</feature>
<dbReference type="PROSITE" id="PS50156">
    <property type="entry name" value="SSD"/>
    <property type="match status" value="1"/>
</dbReference>
<reference evidence="4" key="1">
    <citation type="submission" date="2021-03" db="EMBL/GenBank/DDBJ databases">
        <authorList>
            <person name="Bekaert M."/>
        </authorList>
    </citation>
    <scope>NUCLEOTIDE SEQUENCE</scope>
</reference>
<sequence>MSCLSCYTAVEGFIGKKFQSYGGLVASHPWKFIIGYILVMGLFSLGLLNLQKNDDLEQTFTPLNSQAIQDRSTLLGLYKDYSRSHFNSYNKLTYGLYGDVIFKSKDGENILNSTYLSEIESVYRTVLNITCNNTHGSISTYDELCAMSNGTCNIEGNIVLTQEFKTAMSTGNIPYPIFQGSTINTYFGNVEYTNGILQYASSIKLRFNLRTDTPSYFDTSKLWIKEFQEVMKKLEHSSIEIAFAHTYSLEEGLNTNIAGDVLYFSITVTLMLFYAGFAISNKDCLSDRQNLARAAVLGMGLAIVGALGFVSACGVEFVAIVGVMPFLIIGIGLDDMFLLLTGLASTYEEGGSVEPKKKVMMTMRTSGVAITLTSITDLVAFFVGMTSPFLAVRNFCAYTGVAVLFGYLSYVTFYLACITLNEKRVQKGLHIHTCKPLPTPGELEEKGQPYKCLCTGKAPSKRTDVQGSLEKYPPKILSKIVLMKPVQVIVIIIFAAYLGISIWGATNFKEGLDIKNLVSEDSYYFKYLSFDESFTSRGIIVTQFSVAGNVRYSDPETIRKIENLQTLAERDVDTCSNCSINWLNAYRQTSYFDDSTESAFINSLQTQFLPAFPMFTNDISFSDDNTSIKASRFYVFAYDIIESKDEGNFMLRMREVAASSNLPGFSVDFSAHVCHGFMETASEDRKLGACGALIRSGGPIFNGAMSSLIGIIMLAFSKSYVFLSFFKVMILIILLGAAHSLFFLPVVLSLVGPQFKPKKIIVEVEEEEMIMKNKNANGN</sequence>
<feature type="transmembrane region" description="Helical" evidence="2">
    <location>
        <begin position="486"/>
        <end position="505"/>
    </location>
</feature>
<gene>
    <name evidence="4" type="ORF">MEDL_58238</name>
</gene>
<evidence type="ECO:0000256" key="1">
    <source>
        <dbReference type="ARBA" id="ARBA00005585"/>
    </source>
</evidence>
<dbReference type="Proteomes" id="UP000683360">
    <property type="component" value="Unassembled WGS sequence"/>
</dbReference>
<keyword evidence="2" id="KW-1133">Transmembrane helix</keyword>
<feature type="transmembrane region" description="Helical" evidence="2">
    <location>
        <begin position="395"/>
        <end position="416"/>
    </location>
</feature>
<evidence type="ECO:0000313" key="4">
    <source>
        <dbReference type="EMBL" id="CAG2246245.1"/>
    </source>
</evidence>
<accession>A0A8S3ULQ7</accession>
<feature type="transmembrane region" description="Helical" evidence="2">
    <location>
        <begin position="317"/>
        <end position="343"/>
    </location>
</feature>
<dbReference type="InterPro" id="IPR000731">
    <property type="entry name" value="SSD"/>
</dbReference>
<dbReference type="AlphaFoldDB" id="A0A8S3ULQ7"/>